<evidence type="ECO:0000256" key="1">
    <source>
        <dbReference type="SAM" id="MobiDB-lite"/>
    </source>
</evidence>
<feature type="compositionally biased region" description="Basic and acidic residues" evidence="1">
    <location>
        <begin position="80"/>
        <end position="102"/>
    </location>
</feature>
<proteinExistence type="predicted"/>
<keyword evidence="3" id="KW-1185">Reference proteome</keyword>
<evidence type="ECO:0000313" key="3">
    <source>
        <dbReference type="Proteomes" id="UP001589670"/>
    </source>
</evidence>
<comment type="caution">
    <text evidence="2">The sequence shown here is derived from an EMBL/GenBank/DDBJ whole genome shotgun (WGS) entry which is preliminary data.</text>
</comment>
<evidence type="ECO:0008006" key="4">
    <source>
        <dbReference type="Google" id="ProtNLM"/>
    </source>
</evidence>
<dbReference type="EMBL" id="JBHMEC010000020">
    <property type="protein sequence ID" value="MFB9150942.1"/>
    <property type="molecule type" value="Genomic_DNA"/>
</dbReference>
<dbReference type="Proteomes" id="UP001589670">
    <property type="component" value="Unassembled WGS sequence"/>
</dbReference>
<accession>A0ABV5I2N5</accession>
<reference evidence="2 3" key="1">
    <citation type="submission" date="2024-09" db="EMBL/GenBank/DDBJ databases">
        <authorList>
            <person name="Sun Q."/>
            <person name="Mori K."/>
        </authorList>
    </citation>
    <scope>NUCLEOTIDE SEQUENCE [LARGE SCALE GENOMIC DNA]</scope>
    <source>
        <strain evidence="2 3">CECT 9424</strain>
    </source>
</reference>
<dbReference type="RefSeq" id="WP_377070503.1">
    <property type="nucleotide sequence ID" value="NZ_JBHMEC010000020.1"/>
</dbReference>
<organism evidence="2 3">
    <name type="scientific">Roseovarius ramblicola</name>
    <dbReference type="NCBI Taxonomy" id="2022336"/>
    <lineage>
        <taxon>Bacteria</taxon>
        <taxon>Pseudomonadati</taxon>
        <taxon>Pseudomonadota</taxon>
        <taxon>Alphaproteobacteria</taxon>
        <taxon>Rhodobacterales</taxon>
        <taxon>Roseobacteraceae</taxon>
        <taxon>Roseovarius</taxon>
    </lineage>
</organism>
<protein>
    <recommendedName>
        <fullName evidence="4">Terminase small subunit</fullName>
    </recommendedName>
</protein>
<name>A0ABV5I2N5_9RHOB</name>
<feature type="region of interest" description="Disordered" evidence="1">
    <location>
        <begin position="79"/>
        <end position="102"/>
    </location>
</feature>
<evidence type="ECO:0000313" key="2">
    <source>
        <dbReference type="EMBL" id="MFB9150942.1"/>
    </source>
</evidence>
<gene>
    <name evidence="2" type="ORF">ACFFU4_14400</name>
</gene>
<sequence length="102" mass="11609">MDRTRYDKALLDPTDIYDAPADILADDTLSDAQKIEILRRWEYDAAESSVAEEEGMKDKRSLLLREILLALGSLVEEMDLDHTPPTKQGGLDRRAVKSFDDR</sequence>